<reference evidence="1 2" key="1">
    <citation type="submission" date="2018-08" db="EMBL/GenBank/DDBJ databases">
        <title>Sequencing the genomes of 1000 actinobacteria strains.</title>
        <authorList>
            <person name="Klenk H.-P."/>
        </authorList>
    </citation>
    <scope>NUCLEOTIDE SEQUENCE [LARGE SCALE GENOMIC DNA]</scope>
    <source>
        <strain evidence="1 2">DSM 44099</strain>
    </source>
</reference>
<proteinExistence type="predicted"/>
<sequence length="152" mass="17289">MNDFEFLVGGTWDVVNRRLLERHTGSDKWDEFPGVTVAHSFFGGNGSFDEITFPTLGTAGATVRAFDPAKEEWSIWWISSRDGQLTPPVVGRWTDGVGLFYGDDVDGDLPVRCRFTWTREGADRARWEQAFSTDGEQTWETNWVMEMTRRAG</sequence>
<comment type="caution">
    <text evidence="1">The sequence shown here is derived from an EMBL/GenBank/DDBJ whole genome shotgun (WGS) entry which is preliminary data.</text>
</comment>
<keyword evidence="2" id="KW-1185">Reference proteome</keyword>
<name>A0A3D9ZH44_9ACTN</name>
<evidence type="ECO:0008006" key="3">
    <source>
        <dbReference type="Google" id="ProtNLM"/>
    </source>
</evidence>
<organism evidence="1 2">
    <name type="scientific">Asanoa ferruginea</name>
    <dbReference type="NCBI Taxonomy" id="53367"/>
    <lineage>
        <taxon>Bacteria</taxon>
        <taxon>Bacillati</taxon>
        <taxon>Actinomycetota</taxon>
        <taxon>Actinomycetes</taxon>
        <taxon>Micromonosporales</taxon>
        <taxon>Micromonosporaceae</taxon>
        <taxon>Asanoa</taxon>
    </lineage>
</organism>
<evidence type="ECO:0000313" key="1">
    <source>
        <dbReference type="EMBL" id="REF95193.1"/>
    </source>
</evidence>
<dbReference type="Proteomes" id="UP000256913">
    <property type="component" value="Unassembled WGS sequence"/>
</dbReference>
<dbReference type="OrthoDB" id="9814791at2"/>
<accession>A0A3D9ZH44</accession>
<dbReference type="RefSeq" id="WP_116066919.1">
    <property type="nucleotide sequence ID" value="NZ_BONB01000084.1"/>
</dbReference>
<dbReference type="AlphaFoldDB" id="A0A3D9ZH44"/>
<gene>
    <name evidence="1" type="ORF">DFJ67_1145</name>
</gene>
<dbReference type="EMBL" id="QUMQ01000001">
    <property type="protein sequence ID" value="REF95193.1"/>
    <property type="molecule type" value="Genomic_DNA"/>
</dbReference>
<protein>
    <recommendedName>
        <fullName evidence="3">DUF1579 domain-containing protein</fullName>
    </recommendedName>
</protein>
<evidence type="ECO:0000313" key="2">
    <source>
        <dbReference type="Proteomes" id="UP000256913"/>
    </source>
</evidence>